<dbReference type="InterPro" id="IPR029058">
    <property type="entry name" value="AB_hydrolase_fold"/>
</dbReference>
<evidence type="ECO:0000313" key="1">
    <source>
        <dbReference type="EMBL" id="TQR85723.1"/>
    </source>
</evidence>
<proteinExistence type="predicted"/>
<keyword evidence="2" id="KW-1185">Reference proteome</keyword>
<organism evidence="1 2">
    <name type="scientific">Mycolicibacterium hodleri</name>
    <dbReference type="NCBI Taxonomy" id="49897"/>
    <lineage>
        <taxon>Bacteria</taxon>
        <taxon>Bacillati</taxon>
        <taxon>Actinomycetota</taxon>
        <taxon>Actinomycetes</taxon>
        <taxon>Mycobacteriales</taxon>
        <taxon>Mycobacteriaceae</taxon>
        <taxon>Mycolicibacterium</taxon>
    </lineage>
</organism>
<dbReference type="RefSeq" id="WP_142552931.1">
    <property type="nucleotide sequence ID" value="NZ_VIFX01000018.1"/>
</dbReference>
<evidence type="ECO:0000313" key="2">
    <source>
        <dbReference type="Proteomes" id="UP000315759"/>
    </source>
</evidence>
<sequence>MTSGMRRVHACVCGSASFVVSAAKIDPRIKVITGDQAHSREFSEQAYQLAAEPKQLVVDTLATFFQNGVSARQ</sequence>
<name>A0A544W0H6_9MYCO</name>
<reference evidence="1 2" key="1">
    <citation type="submission" date="2018-10" db="EMBL/GenBank/DDBJ databases">
        <title>Draft genome of Mycobacterium hodleri strain B.</title>
        <authorList>
            <person name="Amande T.J."/>
            <person name="Mcgenity T.J."/>
        </authorList>
    </citation>
    <scope>NUCLEOTIDE SEQUENCE [LARGE SCALE GENOMIC DNA]</scope>
    <source>
        <strain evidence="1 2">B</strain>
    </source>
</reference>
<dbReference type="Gene3D" id="3.40.50.1820">
    <property type="entry name" value="alpha/beta hydrolase"/>
    <property type="match status" value="1"/>
</dbReference>
<dbReference type="EMBL" id="VIFX01000018">
    <property type="protein sequence ID" value="TQR85723.1"/>
    <property type="molecule type" value="Genomic_DNA"/>
</dbReference>
<accession>A0A544W0H6</accession>
<dbReference type="AlphaFoldDB" id="A0A544W0H6"/>
<gene>
    <name evidence="1" type="ORF">D8S82_15430</name>
</gene>
<dbReference type="Proteomes" id="UP000315759">
    <property type="component" value="Unassembled WGS sequence"/>
</dbReference>
<comment type="caution">
    <text evidence="1">The sequence shown here is derived from an EMBL/GenBank/DDBJ whole genome shotgun (WGS) entry which is preliminary data.</text>
</comment>
<protein>
    <submittedName>
        <fullName evidence="1">Uncharacterized protein</fullName>
    </submittedName>
</protein>